<evidence type="ECO:0000313" key="2">
    <source>
        <dbReference type="EMBL" id="TRZ07439.1"/>
    </source>
</evidence>
<dbReference type="Proteomes" id="UP000796761">
    <property type="component" value="Unassembled WGS sequence"/>
</dbReference>
<reference evidence="2" key="1">
    <citation type="submission" date="2019-04" db="EMBL/GenBank/DDBJ databases">
        <title>Genome assembly of Zosterops borbonicus 15179.</title>
        <authorList>
            <person name="Leroy T."/>
            <person name="Anselmetti Y."/>
            <person name="Tilak M.-K."/>
            <person name="Nabholz B."/>
        </authorList>
    </citation>
    <scope>NUCLEOTIDE SEQUENCE</scope>
    <source>
        <strain evidence="2">HGM_15179</strain>
        <tissue evidence="2">Muscle</tissue>
    </source>
</reference>
<dbReference type="InterPro" id="IPR039905">
    <property type="entry name" value="CD2BP2/Lin1"/>
</dbReference>
<dbReference type="InterPro" id="IPR035445">
    <property type="entry name" value="GYF-like_dom_sf"/>
</dbReference>
<dbReference type="GO" id="GO:0005682">
    <property type="term" value="C:U5 snRNP"/>
    <property type="evidence" value="ECO:0007669"/>
    <property type="project" value="InterPro"/>
</dbReference>
<dbReference type="PANTHER" id="PTHR13138:SF3">
    <property type="entry name" value="CD2 ANTIGEN CYTOPLASMIC TAIL-BINDING PROTEIN 2"/>
    <property type="match status" value="1"/>
</dbReference>
<gene>
    <name evidence="2" type="ORF">HGM15179_019667</name>
</gene>
<feature type="compositionally biased region" description="Acidic residues" evidence="1">
    <location>
        <begin position="43"/>
        <end position="55"/>
    </location>
</feature>
<evidence type="ECO:0000313" key="3">
    <source>
        <dbReference type="Proteomes" id="UP000796761"/>
    </source>
</evidence>
<accession>A0A8K1D7R1</accession>
<name>A0A8K1D7R1_9PASS</name>
<keyword evidence="3" id="KW-1185">Reference proteome</keyword>
<sequence length="154" mass="16839">MAKRRVTFEEPPGEGEGPDGPPRKRAVAVGGPGSRFPAQPSLDSDEEEEEEEEERPEGPPVEGQEPGPAPGVGEGPVPFTPFNLEEEMGEGRFDPHGHFLPLPQREPPDPWLETIEGEWAEQGYFSGGGGARCRRVNPPGPFYDCGRVDFQLYT</sequence>
<protein>
    <submittedName>
        <fullName evidence="2">Uncharacterized protein</fullName>
    </submittedName>
</protein>
<organism evidence="2 3">
    <name type="scientific">Zosterops borbonicus</name>
    <dbReference type="NCBI Taxonomy" id="364589"/>
    <lineage>
        <taxon>Eukaryota</taxon>
        <taxon>Metazoa</taxon>
        <taxon>Chordata</taxon>
        <taxon>Craniata</taxon>
        <taxon>Vertebrata</taxon>
        <taxon>Euteleostomi</taxon>
        <taxon>Archelosauria</taxon>
        <taxon>Archosauria</taxon>
        <taxon>Dinosauria</taxon>
        <taxon>Saurischia</taxon>
        <taxon>Theropoda</taxon>
        <taxon>Coelurosauria</taxon>
        <taxon>Aves</taxon>
        <taxon>Neognathae</taxon>
        <taxon>Neoaves</taxon>
        <taxon>Telluraves</taxon>
        <taxon>Australaves</taxon>
        <taxon>Passeriformes</taxon>
        <taxon>Sylvioidea</taxon>
        <taxon>Zosteropidae</taxon>
        <taxon>Zosterops</taxon>
    </lineage>
</organism>
<dbReference type="OrthoDB" id="9398524at2759"/>
<feature type="region of interest" description="Disordered" evidence="1">
    <location>
        <begin position="1"/>
        <end position="111"/>
    </location>
</feature>
<dbReference type="EMBL" id="SWJQ01001779">
    <property type="protein sequence ID" value="TRZ07439.1"/>
    <property type="molecule type" value="Genomic_DNA"/>
</dbReference>
<comment type="caution">
    <text evidence="2">The sequence shown here is derived from an EMBL/GenBank/DDBJ whole genome shotgun (WGS) entry which is preliminary data.</text>
</comment>
<dbReference type="PANTHER" id="PTHR13138">
    <property type="entry name" value="PROTEIN LIN1"/>
    <property type="match status" value="1"/>
</dbReference>
<dbReference type="Gene3D" id="3.30.1490.40">
    <property type="match status" value="1"/>
</dbReference>
<proteinExistence type="predicted"/>
<dbReference type="AlphaFoldDB" id="A0A8K1D7R1"/>
<evidence type="ECO:0000256" key="1">
    <source>
        <dbReference type="SAM" id="MobiDB-lite"/>
    </source>
</evidence>